<feature type="region of interest" description="Disordered" evidence="5">
    <location>
        <begin position="584"/>
        <end position="617"/>
    </location>
</feature>
<dbReference type="HOGENOM" id="CLU_019619_1_0_1"/>
<dbReference type="GO" id="GO:0000466">
    <property type="term" value="P:maturation of 5.8S rRNA from tricistronic rRNA transcript (SSU-rRNA, 5.8S rRNA, LSU-rRNA)"/>
    <property type="evidence" value="ECO:0007669"/>
    <property type="project" value="UniProtKB-UniRule"/>
</dbReference>
<dbReference type="PROSITE" id="PS50172">
    <property type="entry name" value="BRCT"/>
    <property type="match status" value="1"/>
</dbReference>
<feature type="domain" description="BRCT" evidence="6">
    <location>
        <begin position="358"/>
        <end position="448"/>
    </location>
</feature>
<dbReference type="SMART" id="SM00292">
    <property type="entry name" value="BRCT"/>
    <property type="match status" value="1"/>
</dbReference>
<dbReference type="Pfam" id="PF06732">
    <property type="entry name" value="Pescadillo_N"/>
    <property type="match status" value="1"/>
</dbReference>
<dbReference type="InterPro" id="IPR036420">
    <property type="entry name" value="BRCT_dom_sf"/>
</dbReference>
<dbReference type="OMA" id="QKVTWIV"/>
<dbReference type="HAMAP" id="MF_03028">
    <property type="entry name" value="Pescadillo"/>
    <property type="match status" value="1"/>
</dbReference>
<keyword evidence="4" id="KW-0175">Coiled coil</keyword>
<dbReference type="STRING" id="88036.D8QYP5"/>
<reference evidence="7 8" key="1">
    <citation type="journal article" date="2011" name="Science">
        <title>The Selaginella genome identifies genetic changes associated with the evolution of vascular plants.</title>
        <authorList>
            <person name="Banks J.A."/>
            <person name="Nishiyama T."/>
            <person name="Hasebe M."/>
            <person name="Bowman J.L."/>
            <person name="Gribskov M."/>
            <person name="dePamphilis C."/>
            <person name="Albert V.A."/>
            <person name="Aono N."/>
            <person name="Aoyama T."/>
            <person name="Ambrose B.A."/>
            <person name="Ashton N.W."/>
            <person name="Axtell M.J."/>
            <person name="Barker E."/>
            <person name="Barker M.S."/>
            <person name="Bennetzen J.L."/>
            <person name="Bonawitz N.D."/>
            <person name="Chapple C."/>
            <person name="Cheng C."/>
            <person name="Correa L.G."/>
            <person name="Dacre M."/>
            <person name="DeBarry J."/>
            <person name="Dreyer I."/>
            <person name="Elias M."/>
            <person name="Engstrom E.M."/>
            <person name="Estelle M."/>
            <person name="Feng L."/>
            <person name="Finet C."/>
            <person name="Floyd S.K."/>
            <person name="Frommer W.B."/>
            <person name="Fujita T."/>
            <person name="Gramzow L."/>
            <person name="Gutensohn M."/>
            <person name="Harholt J."/>
            <person name="Hattori M."/>
            <person name="Heyl A."/>
            <person name="Hirai T."/>
            <person name="Hiwatashi Y."/>
            <person name="Ishikawa M."/>
            <person name="Iwata M."/>
            <person name="Karol K.G."/>
            <person name="Koehler B."/>
            <person name="Kolukisaoglu U."/>
            <person name="Kubo M."/>
            <person name="Kurata T."/>
            <person name="Lalonde S."/>
            <person name="Li K."/>
            <person name="Li Y."/>
            <person name="Litt A."/>
            <person name="Lyons E."/>
            <person name="Manning G."/>
            <person name="Maruyama T."/>
            <person name="Michael T.P."/>
            <person name="Mikami K."/>
            <person name="Miyazaki S."/>
            <person name="Morinaga S."/>
            <person name="Murata T."/>
            <person name="Mueller-Roeber B."/>
            <person name="Nelson D.R."/>
            <person name="Obara M."/>
            <person name="Oguri Y."/>
            <person name="Olmstead R.G."/>
            <person name="Onodera N."/>
            <person name="Petersen B.L."/>
            <person name="Pils B."/>
            <person name="Prigge M."/>
            <person name="Rensing S.A."/>
            <person name="Riano-Pachon D.M."/>
            <person name="Roberts A.W."/>
            <person name="Sato Y."/>
            <person name="Scheller H.V."/>
            <person name="Schulz B."/>
            <person name="Schulz C."/>
            <person name="Shakirov E.V."/>
            <person name="Shibagaki N."/>
            <person name="Shinohara N."/>
            <person name="Shippen D.E."/>
            <person name="Soerensen I."/>
            <person name="Sotooka R."/>
            <person name="Sugimoto N."/>
            <person name="Sugita M."/>
            <person name="Sumikawa N."/>
            <person name="Tanurdzic M."/>
            <person name="Theissen G."/>
            <person name="Ulvskov P."/>
            <person name="Wakazuki S."/>
            <person name="Weng J.K."/>
            <person name="Willats W.W."/>
            <person name="Wipf D."/>
            <person name="Wolf P.G."/>
            <person name="Yang L."/>
            <person name="Zimmer A.D."/>
            <person name="Zhu Q."/>
            <person name="Mitros T."/>
            <person name="Hellsten U."/>
            <person name="Loque D."/>
            <person name="Otillar R."/>
            <person name="Salamov A."/>
            <person name="Schmutz J."/>
            <person name="Shapiro H."/>
            <person name="Lindquist E."/>
            <person name="Lucas S."/>
            <person name="Rokhsar D."/>
            <person name="Grigoriev I.V."/>
        </authorList>
    </citation>
    <scope>NUCLEOTIDE SEQUENCE [LARGE SCALE GENOMIC DNA]</scope>
</reference>
<dbReference type="InParanoid" id="D8QYP5"/>
<dbReference type="GO" id="GO:0000463">
    <property type="term" value="P:maturation of LSU-rRNA from tricistronic rRNA transcript (SSU-rRNA, 5.8S rRNA, LSU-rRNA)"/>
    <property type="evidence" value="ECO:0000318"/>
    <property type="project" value="GO_Central"/>
</dbReference>
<feature type="coiled-coil region" evidence="4">
    <location>
        <begin position="496"/>
        <end position="530"/>
    </location>
</feature>
<dbReference type="InterPro" id="IPR001357">
    <property type="entry name" value="BRCT_dom"/>
</dbReference>
<comment type="similarity">
    <text evidence="4">Belongs to the pescadillo family.</text>
</comment>
<dbReference type="Pfam" id="PF16589">
    <property type="entry name" value="BRCT_2"/>
    <property type="match status" value="1"/>
</dbReference>
<proteinExistence type="inferred from homology"/>
<evidence type="ECO:0000313" key="7">
    <source>
        <dbReference type="EMBL" id="EFJ34651.1"/>
    </source>
</evidence>
<dbReference type="GO" id="GO:0030687">
    <property type="term" value="C:preribosome, large subunit precursor"/>
    <property type="evidence" value="ECO:0007669"/>
    <property type="project" value="UniProtKB-UniRule"/>
</dbReference>
<keyword evidence="1 4" id="KW-0690">Ribosome biogenesis</keyword>
<dbReference type="KEGG" id="smo:SELMODRAFT_166421"/>
<protein>
    <recommendedName>
        <fullName evidence="4">Pescadillo homolog</fullName>
    </recommendedName>
</protein>
<feature type="compositionally biased region" description="Basic and acidic residues" evidence="5">
    <location>
        <begin position="588"/>
        <end position="609"/>
    </location>
</feature>
<dbReference type="FunFam" id="3.40.50.10190:FF:000002">
    <property type="entry name" value="Pescadillo homolog"/>
    <property type="match status" value="1"/>
</dbReference>
<accession>D8QYP5</accession>
<dbReference type="Proteomes" id="UP000001514">
    <property type="component" value="Unassembled WGS sequence"/>
</dbReference>
<feature type="region of interest" description="Disordered" evidence="5">
    <location>
        <begin position="541"/>
        <end position="567"/>
    </location>
</feature>
<comment type="function">
    <text evidence="4">Required for maturation of ribosomal RNAs and formation of the large ribosomal subunit.</text>
</comment>
<comment type="subcellular location">
    <subcellularLocation>
        <location evidence="4">Nucleus</location>
        <location evidence="4">Nucleolus</location>
    </subcellularLocation>
    <subcellularLocation>
        <location evidence="4">Nucleus</location>
        <location evidence="4">Nucleoplasm</location>
    </subcellularLocation>
</comment>
<evidence type="ECO:0000256" key="4">
    <source>
        <dbReference type="HAMAP-Rule" id="MF_03028"/>
    </source>
</evidence>
<evidence type="ECO:0000259" key="6">
    <source>
        <dbReference type="PROSITE" id="PS50172"/>
    </source>
</evidence>
<keyword evidence="3 4" id="KW-0539">Nucleus</keyword>
<dbReference type="GO" id="GO:0003723">
    <property type="term" value="F:RNA binding"/>
    <property type="evidence" value="ECO:0000318"/>
    <property type="project" value="GO_Central"/>
</dbReference>
<dbReference type="InterPro" id="IPR010613">
    <property type="entry name" value="PES"/>
</dbReference>
<evidence type="ECO:0000313" key="8">
    <source>
        <dbReference type="Proteomes" id="UP000001514"/>
    </source>
</evidence>
<keyword evidence="2 4" id="KW-0698">rRNA processing</keyword>
<evidence type="ECO:0000256" key="5">
    <source>
        <dbReference type="SAM" id="MobiDB-lite"/>
    </source>
</evidence>
<dbReference type="GO" id="GO:0005654">
    <property type="term" value="C:nucleoplasm"/>
    <property type="evidence" value="ECO:0007669"/>
    <property type="project" value="UniProtKB-SubCell"/>
</dbReference>
<organism evidence="8">
    <name type="scientific">Selaginella moellendorffii</name>
    <name type="common">Spikemoss</name>
    <dbReference type="NCBI Taxonomy" id="88036"/>
    <lineage>
        <taxon>Eukaryota</taxon>
        <taxon>Viridiplantae</taxon>
        <taxon>Streptophyta</taxon>
        <taxon>Embryophyta</taxon>
        <taxon>Tracheophyta</taxon>
        <taxon>Lycopodiopsida</taxon>
        <taxon>Selaginellales</taxon>
        <taxon>Selaginellaceae</taxon>
        <taxon>Selaginella</taxon>
    </lineage>
</organism>
<dbReference type="PANTHER" id="PTHR12221:SF6">
    <property type="entry name" value="PESCADILLO HOMOLOG"/>
    <property type="match status" value="1"/>
</dbReference>
<dbReference type="CDD" id="cd17709">
    <property type="entry name" value="BRCT_pescadillo_like"/>
    <property type="match status" value="1"/>
</dbReference>
<feature type="coiled-coil region" evidence="4">
    <location>
        <begin position="310"/>
        <end position="353"/>
    </location>
</feature>
<gene>
    <name evidence="7" type="ORF">SELMODRAFT_166421</name>
</gene>
<sequence length="617" mass="70937">MCSDLSSSQVKQVKNAVKAAKRKLHTGRRGNPGNAAKYITRNKALNRLQIKLPEFRRLCILKGIHPREPKKKFEGQNKTYYHVKDINFLLHEPLLEKSREIRAYEKKITKARAKYNTDLAHRLQNNRPSFTLDHLVKERYPSFIDAVRDLEDPLTMIHLFATLPADTTHSVPFERVHSCRRLSLEWQAYVTRTHSLRKIFVSVKGIYYQVEVSGQKITYLTPHVLNQVLPEDVDFRVMLTFAEFYETLLGFVNFKLYHSLGLNYPPVLDPRLEQAAAELYALMKDLAGGTTSAPLLEDASAKEDDAPVSVDEQQSLMEAENKEKRIAESQARLASLQDRLKQIEKEKEKPQDDLETRTCRRLFQNLTFFLGREVPRESLLFVIRSFGGAVSWDGDGAPFPENDEVITHQIVDRPTQGHKFLSRHYVQPQWVYDCANNRILLPTEPYLLGRIPPPHLSPFVDNEAEGHVPEYADTIKRLRLAANQQLAPLPGSESGIDEGELLVAAAARRREDLEAEKERELAAMEKSYAEDLRRELAGKSFSGEEEALADVPESEVLPPPKEDDPKDMAKMMLSRNKRNLYQAMEMSNTKKKEEVKLIKERKRKADEKERKKKTRTM</sequence>
<evidence type="ECO:0000256" key="1">
    <source>
        <dbReference type="ARBA" id="ARBA00022517"/>
    </source>
</evidence>
<dbReference type="FunCoup" id="D8QYP5">
    <property type="interactions" value="4635"/>
</dbReference>
<dbReference type="SUPFAM" id="SSF52113">
    <property type="entry name" value="BRCT domain"/>
    <property type="match status" value="1"/>
</dbReference>
<dbReference type="Gramene" id="EFJ34651">
    <property type="protein sequence ID" value="EFJ34651"/>
    <property type="gene ID" value="SELMODRAFT_166421"/>
</dbReference>
<dbReference type="GO" id="GO:0043021">
    <property type="term" value="F:ribonucleoprotein complex binding"/>
    <property type="evidence" value="ECO:0007669"/>
    <property type="project" value="UniProtKB-UniRule"/>
</dbReference>
<evidence type="ECO:0000256" key="2">
    <source>
        <dbReference type="ARBA" id="ARBA00022552"/>
    </source>
</evidence>
<dbReference type="eggNOG" id="KOG2481">
    <property type="taxonomic scope" value="Eukaryota"/>
</dbReference>
<dbReference type="PANTHER" id="PTHR12221">
    <property type="entry name" value="PESCADILLO - RELATED"/>
    <property type="match status" value="1"/>
</dbReference>
<dbReference type="Gene3D" id="3.40.50.10190">
    <property type="entry name" value="BRCT domain"/>
    <property type="match status" value="1"/>
</dbReference>
<dbReference type="GO" id="GO:0070545">
    <property type="term" value="C:PeBoW complex"/>
    <property type="evidence" value="ECO:0000318"/>
    <property type="project" value="GO_Central"/>
</dbReference>
<dbReference type="EMBL" id="GL377569">
    <property type="protein sequence ID" value="EFJ34651.1"/>
    <property type="molecule type" value="Genomic_DNA"/>
</dbReference>
<name>D8QYP5_SELML</name>
<keyword evidence="8" id="KW-1185">Reference proteome</keyword>
<evidence type="ECO:0000256" key="3">
    <source>
        <dbReference type="ARBA" id="ARBA00023242"/>
    </source>
</evidence>
<dbReference type="AlphaFoldDB" id="D8QYP5"/>